<accession>A0ABQ1LG71</accession>
<dbReference type="InterPro" id="IPR000835">
    <property type="entry name" value="HTH_MarR-typ"/>
</dbReference>
<dbReference type="PROSITE" id="PS50995">
    <property type="entry name" value="HTH_MARR_2"/>
    <property type="match status" value="1"/>
</dbReference>
<gene>
    <name evidence="9" type="ORF">GCM10011506_04470</name>
</gene>
<dbReference type="Gene3D" id="1.10.10.10">
    <property type="entry name" value="Winged helix-like DNA-binding domain superfamily/Winged helix DNA-binding domain"/>
    <property type="match status" value="1"/>
</dbReference>
<dbReference type="SUPFAM" id="SSF46785">
    <property type="entry name" value="Winged helix' DNA-binding domain"/>
    <property type="match status" value="1"/>
</dbReference>
<feature type="domain" description="HTH marR-type" evidence="8">
    <location>
        <begin position="10"/>
        <end position="143"/>
    </location>
</feature>
<proteinExistence type="inferred from homology"/>
<evidence type="ECO:0000256" key="3">
    <source>
        <dbReference type="ARBA" id="ARBA00023125"/>
    </source>
</evidence>
<keyword evidence="4" id="KW-0804">Transcription</keyword>
<keyword evidence="3" id="KW-0238">DNA-binding</keyword>
<evidence type="ECO:0000256" key="6">
    <source>
        <dbReference type="ARBA" id="ARBA00047188"/>
    </source>
</evidence>
<evidence type="ECO:0000256" key="5">
    <source>
        <dbReference type="ARBA" id="ARBA00046337"/>
    </source>
</evidence>
<dbReference type="SMART" id="SM00347">
    <property type="entry name" value="HTH_MARR"/>
    <property type="match status" value="1"/>
</dbReference>
<comment type="subcellular location">
    <subcellularLocation>
        <location evidence="1">Cytoplasm</location>
    </subcellularLocation>
</comment>
<comment type="similarity">
    <text evidence="5">Belongs to the SarZ family.</text>
</comment>
<sequence>MKNSAELEIENQYCFPIYAASRVVTKLYTPLLNELGLTYPQYLTMLVLWQYQNLTVNDIGSKLMLESNTLTPLLKRLESQGFISRKRSSSDERVVEISLTEKGINLKKKASYIPEKLSCSISHSGISQEEMDQMKHTLQKLIALTKEHHCK</sequence>
<dbReference type="PRINTS" id="PR00598">
    <property type="entry name" value="HTHMARR"/>
</dbReference>
<evidence type="ECO:0000313" key="10">
    <source>
        <dbReference type="Proteomes" id="UP000636010"/>
    </source>
</evidence>
<evidence type="ECO:0000313" key="9">
    <source>
        <dbReference type="EMBL" id="GGC22262.1"/>
    </source>
</evidence>
<keyword evidence="2" id="KW-0805">Transcription regulation</keyword>
<dbReference type="InterPro" id="IPR036388">
    <property type="entry name" value="WH-like_DNA-bd_sf"/>
</dbReference>
<comment type="caution">
    <text evidence="9">The sequence shown here is derived from an EMBL/GenBank/DDBJ whole genome shotgun (WGS) entry which is preliminary data.</text>
</comment>
<protein>
    <recommendedName>
        <fullName evidence="6">HTH-type transcriptional regulator SarZ</fullName>
    </recommendedName>
    <alternativeName>
        <fullName evidence="7">Staphylococcal accessory regulator Z</fullName>
    </alternativeName>
</protein>
<dbReference type="EMBL" id="BMEC01000001">
    <property type="protein sequence ID" value="GGC22262.1"/>
    <property type="molecule type" value="Genomic_DNA"/>
</dbReference>
<dbReference type="PANTHER" id="PTHR42756:SF1">
    <property type="entry name" value="TRANSCRIPTIONAL REPRESSOR OF EMRAB OPERON"/>
    <property type="match status" value="1"/>
</dbReference>
<reference evidence="10" key="1">
    <citation type="journal article" date="2019" name="Int. J. Syst. Evol. Microbiol.">
        <title>The Global Catalogue of Microorganisms (GCM) 10K type strain sequencing project: providing services to taxonomists for standard genome sequencing and annotation.</title>
        <authorList>
            <consortium name="The Broad Institute Genomics Platform"/>
            <consortium name="The Broad Institute Genome Sequencing Center for Infectious Disease"/>
            <person name="Wu L."/>
            <person name="Ma J."/>
        </authorList>
    </citation>
    <scope>NUCLEOTIDE SEQUENCE [LARGE SCALE GENOMIC DNA]</scope>
    <source>
        <strain evidence="10">CGMCC 1.10832</strain>
    </source>
</reference>
<dbReference type="Pfam" id="PF22381">
    <property type="entry name" value="Staph_reg_Sar_Rot"/>
    <property type="match status" value="1"/>
</dbReference>
<dbReference type="PANTHER" id="PTHR42756">
    <property type="entry name" value="TRANSCRIPTIONAL REGULATOR, MARR"/>
    <property type="match status" value="1"/>
</dbReference>
<evidence type="ECO:0000256" key="4">
    <source>
        <dbReference type="ARBA" id="ARBA00023163"/>
    </source>
</evidence>
<dbReference type="Proteomes" id="UP000636010">
    <property type="component" value="Unassembled WGS sequence"/>
</dbReference>
<organism evidence="9 10">
    <name type="scientific">Marivirga lumbricoides</name>
    <dbReference type="NCBI Taxonomy" id="1046115"/>
    <lineage>
        <taxon>Bacteria</taxon>
        <taxon>Pseudomonadati</taxon>
        <taxon>Bacteroidota</taxon>
        <taxon>Cytophagia</taxon>
        <taxon>Cytophagales</taxon>
        <taxon>Marivirgaceae</taxon>
        <taxon>Marivirga</taxon>
    </lineage>
</organism>
<keyword evidence="10" id="KW-1185">Reference proteome</keyword>
<evidence type="ECO:0000256" key="7">
    <source>
        <dbReference type="ARBA" id="ARBA00047207"/>
    </source>
</evidence>
<dbReference type="RefSeq" id="WP_127137567.1">
    <property type="nucleotide sequence ID" value="NZ_BAABHU010000001.1"/>
</dbReference>
<evidence type="ECO:0000259" key="8">
    <source>
        <dbReference type="PROSITE" id="PS50995"/>
    </source>
</evidence>
<dbReference type="InterPro" id="IPR055166">
    <property type="entry name" value="Transc_reg_Sar_Rot_HTH"/>
</dbReference>
<evidence type="ECO:0000256" key="1">
    <source>
        <dbReference type="ARBA" id="ARBA00004496"/>
    </source>
</evidence>
<evidence type="ECO:0000256" key="2">
    <source>
        <dbReference type="ARBA" id="ARBA00023015"/>
    </source>
</evidence>
<dbReference type="InterPro" id="IPR036390">
    <property type="entry name" value="WH_DNA-bd_sf"/>
</dbReference>
<name>A0ABQ1LG71_9BACT</name>